<name>A0ACC2LXN5_PERAE</name>
<reference evidence="1 2" key="1">
    <citation type="journal article" date="2022" name="Hortic Res">
        <title>A haplotype resolved chromosomal level avocado genome allows analysis of novel avocado genes.</title>
        <authorList>
            <person name="Nath O."/>
            <person name="Fletcher S.J."/>
            <person name="Hayward A."/>
            <person name="Shaw L.M."/>
            <person name="Masouleh A.K."/>
            <person name="Furtado A."/>
            <person name="Henry R.J."/>
            <person name="Mitter N."/>
        </authorList>
    </citation>
    <scope>NUCLEOTIDE SEQUENCE [LARGE SCALE GENOMIC DNA]</scope>
    <source>
        <strain evidence="2">cv. Hass</strain>
    </source>
</reference>
<proteinExistence type="predicted"/>
<dbReference type="EMBL" id="CM056811">
    <property type="protein sequence ID" value="KAJ8638138.1"/>
    <property type="molecule type" value="Genomic_DNA"/>
</dbReference>
<dbReference type="Proteomes" id="UP001234297">
    <property type="component" value="Chromosome 3"/>
</dbReference>
<evidence type="ECO:0000313" key="2">
    <source>
        <dbReference type="Proteomes" id="UP001234297"/>
    </source>
</evidence>
<protein>
    <submittedName>
        <fullName evidence="1">Uncharacterized protein</fullName>
    </submittedName>
</protein>
<evidence type="ECO:0000313" key="1">
    <source>
        <dbReference type="EMBL" id="KAJ8638138.1"/>
    </source>
</evidence>
<organism evidence="1 2">
    <name type="scientific">Persea americana</name>
    <name type="common">Avocado</name>
    <dbReference type="NCBI Taxonomy" id="3435"/>
    <lineage>
        <taxon>Eukaryota</taxon>
        <taxon>Viridiplantae</taxon>
        <taxon>Streptophyta</taxon>
        <taxon>Embryophyta</taxon>
        <taxon>Tracheophyta</taxon>
        <taxon>Spermatophyta</taxon>
        <taxon>Magnoliopsida</taxon>
        <taxon>Magnoliidae</taxon>
        <taxon>Laurales</taxon>
        <taxon>Lauraceae</taxon>
        <taxon>Persea</taxon>
    </lineage>
</organism>
<accession>A0ACC2LXN5</accession>
<comment type="caution">
    <text evidence="1">The sequence shown here is derived from an EMBL/GenBank/DDBJ whole genome shotgun (WGS) entry which is preliminary data.</text>
</comment>
<sequence>MLTTVLVFVETYRCREDRGSEVCGDDKIAKEEQVSVEKSCMLSSRWVSRSFTGPSNISSPCIYVLTTVFIKVRKQRRMTEERLKSSIQAQL</sequence>
<gene>
    <name evidence="1" type="ORF">MRB53_012405</name>
</gene>
<keyword evidence="2" id="KW-1185">Reference proteome</keyword>